<dbReference type="PANTHER" id="PTHR37716:SF1">
    <property type="entry name" value="OS07G0568900 PROTEIN"/>
    <property type="match status" value="1"/>
</dbReference>
<dbReference type="AlphaFoldDB" id="A0A4S8KG09"/>
<evidence type="ECO:0000313" key="3">
    <source>
        <dbReference type="EMBL" id="THU74199.1"/>
    </source>
</evidence>
<keyword evidence="2" id="KW-0472">Membrane</keyword>
<gene>
    <name evidence="3" type="ORF">C4D60_Mb04t30850</name>
</gene>
<evidence type="ECO:0000313" key="4">
    <source>
        <dbReference type="Proteomes" id="UP000317650"/>
    </source>
</evidence>
<dbReference type="Proteomes" id="UP000317650">
    <property type="component" value="Chromosome 4"/>
</dbReference>
<accession>A0A4S8KG09</accession>
<reference evidence="3 4" key="1">
    <citation type="journal article" date="2019" name="Nat. Plants">
        <title>Genome sequencing of Musa balbisiana reveals subgenome evolution and function divergence in polyploid bananas.</title>
        <authorList>
            <person name="Yao X."/>
        </authorList>
    </citation>
    <scope>NUCLEOTIDE SEQUENCE [LARGE SCALE GENOMIC DNA]</scope>
    <source>
        <strain evidence="4">cv. DH-PKW</strain>
        <tissue evidence="3">Leaves</tissue>
    </source>
</reference>
<feature type="transmembrane region" description="Helical" evidence="2">
    <location>
        <begin position="12"/>
        <end position="33"/>
    </location>
</feature>
<comment type="caution">
    <text evidence="3">The sequence shown here is derived from an EMBL/GenBank/DDBJ whole genome shotgun (WGS) entry which is preliminary data.</text>
</comment>
<sequence length="173" mass="19044">MSPSPPQLVHHRAAVLASPLNAAFSFNIVGALGPARRRAHRRLFTAISAVGGEETRFEVDPSKAREALQRLDQQLESLAQQEALPKKKRPSPPPLEPILDRDLITGKRIDDMPEVSGSYLAYTAVALVLLTVLNNILFNVFIKPSVDGNEQVSKLERVPLSEPTEQLVPRLVD</sequence>
<organism evidence="3 4">
    <name type="scientific">Musa balbisiana</name>
    <name type="common">Banana</name>
    <dbReference type="NCBI Taxonomy" id="52838"/>
    <lineage>
        <taxon>Eukaryota</taxon>
        <taxon>Viridiplantae</taxon>
        <taxon>Streptophyta</taxon>
        <taxon>Embryophyta</taxon>
        <taxon>Tracheophyta</taxon>
        <taxon>Spermatophyta</taxon>
        <taxon>Magnoliopsida</taxon>
        <taxon>Liliopsida</taxon>
        <taxon>Zingiberales</taxon>
        <taxon>Musaceae</taxon>
        <taxon>Musa</taxon>
    </lineage>
</organism>
<dbReference type="PANTHER" id="PTHR37716">
    <property type="entry name" value="OS07G0568900 PROTEIN"/>
    <property type="match status" value="1"/>
</dbReference>
<dbReference type="GO" id="GO:0009535">
    <property type="term" value="C:chloroplast thylakoid membrane"/>
    <property type="evidence" value="ECO:0007669"/>
    <property type="project" value="TreeGrafter"/>
</dbReference>
<evidence type="ECO:0000256" key="2">
    <source>
        <dbReference type="SAM" id="Phobius"/>
    </source>
</evidence>
<keyword evidence="4" id="KW-1185">Reference proteome</keyword>
<proteinExistence type="predicted"/>
<evidence type="ECO:0000256" key="1">
    <source>
        <dbReference type="SAM" id="MobiDB-lite"/>
    </source>
</evidence>
<dbReference type="EMBL" id="PYDT01000001">
    <property type="protein sequence ID" value="THU74199.1"/>
    <property type="molecule type" value="Genomic_DNA"/>
</dbReference>
<name>A0A4S8KG09_MUSBA</name>
<keyword evidence="2" id="KW-0812">Transmembrane</keyword>
<protein>
    <submittedName>
        <fullName evidence="3">Uncharacterized protein</fullName>
    </submittedName>
</protein>
<feature type="region of interest" description="Disordered" evidence="1">
    <location>
        <begin position="79"/>
        <end position="99"/>
    </location>
</feature>
<keyword evidence="2" id="KW-1133">Transmembrane helix</keyword>
<feature type="transmembrane region" description="Helical" evidence="2">
    <location>
        <begin position="119"/>
        <end position="142"/>
    </location>
</feature>